<evidence type="ECO:0000256" key="1">
    <source>
        <dbReference type="ARBA" id="ARBA00022741"/>
    </source>
</evidence>
<evidence type="ECO:0000256" key="8">
    <source>
        <dbReference type="ARBA" id="ARBA00048988"/>
    </source>
</evidence>
<keyword evidence="4" id="KW-0067">ATP-binding</keyword>
<dbReference type="AlphaFoldDB" id="A0A0G9JYF5"/>
<evidence type="ECO:0000256" key="4">
    <source>
        <dbReference type="ARBA" id="ARBA00022840"/>
    </source>
</evidence>
<comment type="catalytic activity">
    <reaction evidence="6">
        <text>Couples ATP hydrolysis with the unwinding of duplex DNA by translocating in the 3'-5' direction.</text>
        <dbReference type="EC" id="5.6.2.4"/>
    </reaction>
</comment>
<dbReference type="GO" id="GO:0000725">
    <property type="term" value="P:recombinational repair"/>
    <property type="evidence" value="ECO:0007669"/>
    <property type="project" value="TreeGrafter"/>
</dbReference>
<comment type="caution">
    <text evidence="12">The sequence shown here is derived from an EMBL/GenBank/DDBJ whole genome shotgun (WGS) entry which is preliminary data.</text>
</comment>
<dbReference type="PANTHER" id="PTHR11070">
    <property type="entry name" value="UVRD / RECB / PCRA DNA HELICASE FAMILY MEMBER"/>
    <property type="match status" value="1"/>
</dbReference>
<keyword evidence="2" id="KW-0378">Hydrolase</keyword>
<dbReference type="InterPro" id="IPR014017">
    <property type="entry name" value="DNA_helicase_UvrD-like_C"/>
</dbReference>
<evidence type="ECO:0000256" key="3">
    <source>
        <dbReference type="ARBA" id="ARBA00022806"/>
    </source>
</evidence>
<dbReference type="Pfam" id="PF04851">
    <property type="entry name" value="ResIII"/>
    <property type="match status" value="1"/>
</dbReference>
<organism evidence="12 13">
    <name type="scientific">Aliarcobacter butzleri L348</name>
    <dbReference type="NCBI Taxonomy" id="1447256"/>
    <lineage>
        <taxon>Bacteria</taxon>
        <taxon>Pseudomonadati</taxon>
        <taxon>Campylobacterota</taxon>
        <taxon>Epsilonproteobacteria</taxon>
        <taxon>Campylobacterales</taxon>
        <taxon>Arcobacteraceae</taxon>
        <taxon>Aliarcobacter</taxon>
    </lineage>
</organism>
<evidence type="ECO:0000313" key="12">
    <source>
        <dbReference type="EMBL" id="KLD99298.1"/>
    </source>
</evidence>
<dbReference type="InterPro" id="IPR014016">
    <property type="entry name" value="UvrD-like_ATP-bd"/>
</dbReference>
<dbReference type="GO" id="GO:0003677">
    <property type="term" value="F:DNA binding"/>
    <property type="evidence" value="ECO:0007669"/>
    <property type="project" value="InterPro"/>
</dbReference>
<dbReference type="Gene3D" id="3.40.50.300">
    <property type="entry name" value="P-loop containing nucleotide triphosphate hydrolases"/>
    <property type="match status" value="2"/>
</dbReference>
<comment type="catalytic activity">
    <reaction evidence="8">
        <text>ATP + H2O = ADP + phosphate + H(+)</text>
        <dbReference type="Rhea" id="RHEA:13065"/>
        <dbReference type="ChEBI" id="CHEBI:15377"/>
        <dbReference type="ChEBI" id="CHEBI:15378"/>
        <dbReference type="ChEBI" id="CHEBI:30616"/>
        <dbReference type="ChEBI" id="CHEBI:43474"/>
        <dbReference type="ChEBI" id="CHEBI:456216"/>
        <dbReference type="EC" id="5.6.2.4"/>
    </reaction>
</comment>
<keyword evidence="3" id="KW-0347">Helicase</keyword>
<dbReference type="Proteomes" id="UP000035514">
    <property type="component" value="Unassembled WGS sequence"/>
</dbReference>
<protein>
    <recommendedName>
        <fullName evidence="7">DNA 3'-5' helicase</fullName>
        <ecNumber evidence="7">5.6.2.4</ecNumber>
    </recommendedName>
</protein>
<dbReference type="InterPro" id="IPR006935">
    <property type="entry name" value="Helicase/UvrB_N"/>
</dbReference>
<evidence type="ECO:0000256" key="6">
    <source>
        <dbReference type="ARBA" id="ARBA00034617"/>
    </source>
</evidence>
<evidence type="ECO:0000256" key="5">
    <source>
        <dbReference type="ARBA" id="ARBA00023235"/>
    </source>
</evidence>
<dbReference type="GO" id="GO:0016887">
    <property type="term" value="F:ATP hydrolysis activity"/>
    <property type="evidence" value="ECO:0007669"/>
    <property type="project" value="RHEA"/>
</dbReference>
<dbReference type="EC" id="5.6.2.4" evidence="7"/>
<dbReference type="InterPro" id="IPR027417">
    <property type="entry name" value="P-loop_NTPase"/>
</dbReference>
<keyword evidence="5" id="KW-0413">Isomerase</keyword>
<dbReference type="Pfam" id="PF13361">
    <property type="entry name" value="UvrD_C"/>
    <property type="match status" value="1"/>
</dbReference>
<keyword evidence="1" id="KW-0547">Nucleotide-binding</keyword>
<sequence length="449" mass="52375">MVLSEQQIEIIEKSKKLKINEKLKINAFAGTGKTTTLKAITEQISNQRFLYLAFNNDIVKEAKKSFKSNVFTTTINSLAYNKIISKYKLTIQKQKFEPIIIGEILGIDFSDAYDVLKIYTLFCNSNYKTIEQLRGIYFPKRLSSFEYAELFYKKIKAGEIDCDHSFYLKEYELNGYAAELKFDFVLLDEAQDTNPVTLSIFEQFVSKKILVGDTHQTIYQFRDSVNAMDIIDCNYSSYLTTTYRCSNEIVYFANKVLKTYKKEKVELISGSENQDKTINEIAYIARTNSEIINFIQKIEEFDCKKDLNDIFGLSIAIYMTYISDKKNEYNNKKYNFLKKFKEIKDLREYAERIYDIELIGAIRNAQMFKGYLHVLYNKAKSKQNTNAKNKLMTAHGSKGLEFDKVVIAKDFKDPETCEASTDFICESNLLYVAITRAKKEIIFENEWFY</sequence>
<evidence type="ECO:0000259" key="10">
    <source>
        <dbReference type="Pfam" id="PF04851"/>
    </source>
</evidence>
<evidence type="ECO:0000256" key="7">
    <source>
        <dbReference type="ARBA" id="ARBA00034808"/>
    </source>
</evidence>
<dbReference type="GO" id="GO:0043138">
    <property type="term" value="F:3'-5' DNA helicase activity"/>
    <property type="evidence" value="ECO:0007669"/>
    <property type="project" value="UniProtKB-EC"/>
</dbReference>
<gene>
    <name evidence="12" type="ORF">AA20_07215</name>
</gene>
<dbReference type="EMBL" id="JAIQ01000104">
    <property type="protein sequence ID" value="KLD99298.1"/>
    <property type="molecule type" value="Genomic_DNA"/>
</dbReference>
<evidence type="ECO:0000313" key="13">
    <source>
        <dbReference type="Proteomes" id="UP000035514"/>
    </source>
</evidence>
<feature type="domain" description="UvrD-like helicase C-terminal" evidence="11">
    <location>
        <begin position="323"/>
        <end position="442"/>
    </location>
</feature>
<evidence type="ECO:0000256" key="2">
    <source>
        <dbReference type="ARBA" id="ARBA00022801"/>
    </source>
</evidence>
<dbReference type="PANTHER" id="PTHR11070:SF30">
    <property type="entry name" value="F-BOX DNA HELICASE 1"/>
    <property type="match status" value="1"/>
</dbReference>
<evidence type="ECO:0000259" key="11">
    <source>
        <dbReference type="Pfam" id="PF13361"/>
    </source>
</evidence>
<dbReference type="InterPro" id="IPR000212">
    <property type="entry name" value="DNA_helicase_UvrD/REP"/>
</dbReference>
<dbReference type="Pfam" id="PF00580">
    <property type="entry name" value="UvrD-helicase"/>
    <property type="match status" value="1"/>
</dbReference>
<accession>A0A0G9JYF5</accession>
<name>A0A0G9JYF5_9BACT</name>
<dbReference type="SUPFAM" id="SSF52540">
    <property type="entry name" value="P-loop containing nucleoside triphosphate hydrolases"/>
    <property type="match status" value="1"/>
</dbReference>
<proteinExistence type="predicted"/>
<reference evidence="12 13" key="1">
    <citation type="submission" date="2014-01" db="EMBL/GenBank/DDBJ databases">
        <title>Development of a Comparative Genomic Fingerprinting Assay for High Resolution Genotyping of Arcobacter butzleri.</title>
        <authorList>
            <person name="Webb A.L."/>
            <person name="Inglis G.D."/>
            <person name="Kruczkiewicz P."/>
            <person name="Selinger L.B."/>
            <person name="Taboada E.N."/>
        </authorList>
    </citation>
    <scope>NUCLEOTIDE SEQUENCE [LARGE SCALE GENOMIC DNA]</scope>
    <source>
        <strain evidence="12 13">L348</strain>
    </source>
</reference>
<feature type="domain" description="UvrD-like helicase ATP-binding" evidence="9">
    <location>
        <begin position="177"/>
        <end position="225"/>
    </location>
</feature>
<feature type="domain" description="Helicase/UvrB N-terminal" evidence="10">
    <location>
        <begin position="3"/>
        <end position="91"/>
    </location>
</feature>
<evidence type="ECO:0000259" key="9">
    <source>
        <dbReference type="Pfam" id="PF00580"/>
    </source>
</evidence>
<dbReference type="RefSeq" id="WP_046996809.1">
    <property type="nucleotide sequence ID" value="NZ_JAIQ01000104.1"/>
</dbReference>
<dbReference type="PATRIC" id="fig|1447256.3.peg.1409"/>
<dbReference type="GO" id="GO:0005524">
    <property type="term" value="F:ATP binding"/>
    <property type="evidence" value="ECO:0007669"/>
    <property type="project" value="UniProtKB-KW"/>
</dbReference>